<name>A0A2T4UGL1_9ACTN</name>
<gene>
    <name evidence="3" type="ORF">C7Y72_01380</name>
</gene>
<keyword evidence="4" id="KW-1185">Reference proteome</keyword>
<evidence type="ECO:0000256" key="1">
    <source>
        <dbReference type="SAM" id="MobiDB-lite"/>
    </source>
</evidence>
<accession>A0A2T4UGL1</accession>
<dbReference type="Pfam" id="PF07045">
    <property type="entry name" value="DUF1330"/>
    <property type="match status" value="1"/>
</dbReference>
<comment type="caution">
    <text evidence="3">The sequence shown here is derived from an EMBL/GenBank/DDBJ whole genome shotgun (WGS) entry which is preliminary data.</text>
</comment>
<protein>
    <recommendedName>
        <fullName evidence="2">DUF1330 domain-containing protein</fullName>
    </recommendedName>
</protein>
<dbReference type="EMBL" id="PYYB01000001">
    <property type="protein sequence ID" value="PTL58394.1"/>
    <property type="molecule type" value="Genomic_DNA"/>
</dbReference>
<dbReference type="Gene3D" id="3.30.70.100">
    <property type="match status" value="1"/>
</dbReference>
<evidence type="ECO:0000313" key="4">
    <source>
        <dbReference type="Proteomes" id="UP000240739"/>
    </source>
</evidence>
<feature type="domain" description="DUF1330" evidence="2">
    <location>
        <begin position="34"/>
        <end position="103"/>
    </location>
</feature>
<evidence type="ECO:0000259" key="2">
    <source>
        <dbReference type="Pfam" id="PF07045"/>
    </source>
</evidence>
<reference evidence="3 4" key="1">
    <citation type="submission" date="2018-03" db="EMBL/GenBank/DDBJ databases">
        <title>Aquarubrobacter algicola gen. nov., sp. nov., a novel actinobacterium isolated from shallow eutrophic lake during the end of cyanobacterial harmful algal blooms.</title>
        <authorList>
            <person name="Chun S.J."/>
        </authorList>
    </citation>
    <scope>NUCLEOTIDE SEQUENCE [LARGE SCALE GENOMIC DNA]</scope>
    <source>
        <strain evidence="3 4">Seoho-28</strain>
    </source>
</reference>
<dbReference type="OrthoDB" id="8909581at2"/>
<dbReference type="InterPro" id="IPR010753">
    <property type="entry name" value="DUF1330"/>
</dbReference>
<dbReference type="InterPro" id="IPR011008">
    <property type="entry name" value="Dimeric_a/b-barrel"/>
</dbReference>
<dbReference type="RefSeq" id="WP_107566832.1">
    <property type="nucleotide sequence ID" value="NZ_PYYB01000001.1"/>
</dbReference>
<feature type="region of interest" description="Disordered" evidence="1">
    <location>
        <begin position="227"/>
        <end position="256"/>
    </location>
</feature>
<proteinExistence type="predicted"/>
<sequence>MLHRIRPRPLLDLARRDLPGPLDVINLIHTGRWSHYRWYALLVTPPLLAVGGRPLWMGRTETVVHGERQADKFLVVRYPSQRRFLAMTLNPYYLAINLLRESGVRRFEASFTHAMHTAPQLRSARTLVAVHLRGADDDAIDAVRALTEPIAGPCVYATRAVASLGFLEPPAPTDPHPLSFPQIALFAPPRDAALPLQALAELAPRLEEHVDACVVQVYRQEPASVYRPSLRGGEDEHAAAPAARPDVPGADPVTVP</sequence>
<dbReference type="SUPFAM" id="SSF54909">
    <property type="entry name" value="Dimeric alpha+beta barrel"/>
    <property type="match status" value="1"/>
</dbReference>
<dbReference type="Proteomes" id="UP000240739">
    <property type="component" value="Unassembled WGS sequence"/>
</dbReference>
<dbReference type="AlphaFoldDB" id="A0A2T4UGL1"/>
<evidence type="ECO:0000313" key="3">
    <source>
        <dbReference type="EMBL" id="PTL58394.1"/>
    </source>
</evidence>
<organism evidence="3 4">
    <name type="scientific">Paraconexibacter algicola</name>
    <dbReference type="NCBI Taxonomy" id="2133960"/>
    <lineage>
        <taxon>Bacteria</taxon>
        <taxon>Bacillati</taxon>
        <taxon>Actinomycetota</taxon>
        <taxon>Thermoleophilia</taxon>
        <taxon>Solirubrobacterales</taxon>
        <taxon>Paraconexibacteraceae</taxon>
        <taxon>Paraconexibacter</taxon>
    </lineage>
</organism>